<dbReference type="FunFam" id="3.30.980.10:FF:000004">
    <property type="entry name" value="Alanine--tRNA ligase, cytoplasmic"/>
    <property type="match status" value="1"/>
</dbReference>
<dbReference type="GO" id="GO:0002161">
    <property type="term" value="F:aminoacyl-tRNA deacylase activity"/>
    <property type="evidence" value="ECO:0007669"/>
    <property type="project" value="TreeGrafter"/>
</dbReference>
<evidence type="ECO:0000256" key="13">
    <source>
        <dbReference type="ARBA" id="ARBA00048300"/>
    </source>
</evidence>
<dbReference type="EC" id="6.1.1.7" evidence="14"/>
<dbReference type="GO" id="GO:0000049">
    <property type="term" value="F:tRNA binding"/>
    <property type="evidence" value="ECO:0007669"/>
    <property type="project" value="UniProtKB-KW"/>
</dbReference>
<dbReference type="GO" id="GO:0005829">
    <property type="term" value="C:cytosol"/>
    <property type="evidence" value="ECO:0007669"/>
    <property type="project" value="TreeGrafter"/>
</dbReference>
<dbReference type="PRINTS" id="PR00980">
    <property type="entry name" value="TRNASYNTHALA"/>
</dbReference>
<dbReference type="Proteomes" id="UP000216943">
    <property type="component" value="Unassembled WGS sequence"/>
</dbReference>
<feature type="binding site" evidence="14">
    <location>
        <position position="561"/>
    </location>
    <ligand>
        <name>Zn(2+)</name>
        <dbReference type="ChEBI" id="CHEBI:29105"/>
    </ligand>
</feature>
<evidence type="ECO:0000256" key="1">
    <source>
        <dbReference type="ARBA" id="ARBA00008226"/>
    </source>
</evidence>
<dbReference type="OrthoDB" id="9803884at2"/>
<dbReference type="SMART" id="SM00863">
    <property type="entry name" value="tRNA_SAD"/>
    <property type="match status" value="1"/>
</dbReference>
<comment type="cofactor">
    <cofactor evidence="14">
        <name>Zn(2+)</name>
        <dbReference type="ChEBI" id="CHEBI:29105"/>
    </cofactor>
    <text evidence="14">Binds 1 zinc ion per subunit.</text>
</comment>
<keyword evidence="8 14" id="KW-0067">ATP-binding</keyword>
<dbReference type="AlphaFoldDB" id="A0A269TI22"/>
<dbReference type="GO" id="GO:0004813">
    <property type="term" value="F:alanine-tRNA ligase activity"/>
    <property type="evidence" value="ECO:0007669"/>
    <property type="project" value="UniProtKB-UniRule"/>
</dbReference>
<dbReference type="Gene3D" id="2.40.30.130">
    <property type="match status" value="1"/>
</dbReference>
<dbReference type="NCBIfam" id="TIGR00344">
    <property type="entry name" value="alaS"/>
    <property type="match status" value="1"/>
</dbReference>
<dbReference type="Gene3D" id="3.10.310.40">
    <property type="match status" value="1"/>
</dbReference>
<evidence type="ECO:0000256" key="9">
    <source>
        <dbReference type="ARBA" id="ARBA00022884"/>
    </source>
</evidence>
<dbReference type="InterPro" id="IPR023033">
    <property type="entry name" value="Ala_tRNA_ligase_euk/bac"/>
</dbReference>
<reference evidence="17" key="1">
    <citation type="submission" date="2017-08" db="EMBL/GenBank/DDBJ databases">
        <authorList>
            <person name="Alvarez-Ponce D."/>
            <person name="Weitzman C.L."/>
            <person name="Tillett R.L."/>
            <person name="Sandmeier F.C."/>
            <person name="Tracy C.R."/>
        </authorList>
    </citation>
    <scope>NUCLEOTIDE SEQUENCE [LARGE SCALE GENOMIC DNA]</scope>
    <source>
        <strain evidence="17">723</strain>
    </source>
</reference>
<dbReference type="PANTHER" id="PTHR11777:SF9">
    <property type="entry name" value="ALANINE--TRNA LIGASE, CYTOPLASMIC"/>
    <property type="match status" value="1"/>
</dbReference>
<dbReference type="InterPro" id="IPR045864">
    <property type="entry name" value="aa-tRNA-synth_II/BPL/LPL"/>
</dbReference>
<evidence type="ECO:0000256" key="3">
    <source>
        <dbReference type="ARBA" id="ARBA00022555"/>
    </source>
</evidence>
<name>A0A269TI22_9BACT</name>
<evidence type="ECO:0000256" key="4">
    <source>
        <dbReference type="ARBA" id="ARBA00022598"/>
    </source>
</evidence>
<dbReference type="InterPro" id="IPR002318">
    <property type="entry name" value="Ala-tRNA-lgiase_IIc"/>
</dbReference>
<evidence type="ECO:0000256" key="12">
    <source>
        <dbReference type="ARBA" id="ARBA00024779"/>
    </source>
</evidence>
<dbReference type="EMBL" id="NQNY01000013">
    <property type="protein sequence ID" value="PAK21094.1"/>
    <property type="molecule type" value="Genomic_DNA"/>
</dbReference>
<sequence>MLKLTSKEIRQMWIDFFKEKNHYYLPSASLVPINDPSLLWINSGVATLKDYFSGIKIPPSLRLVNSQKSIRTNDIENVGVTARHHTFFEMLGNFSIGDYFKKEAQKWALEFLLDTLKIDLDKLYFTVFEEDEDAYQIWLDLGIEKDRIIKGSRKTNFWDVGLGPCGPNSEIFYDRGEKYDPEKVGIKLLKEDLENDRYIEIWNLVFSTFNNDGKNNYTPLKSKNIDTGAGFERLVSISQDAPTNYDTDLFLPIIAKIEELSNKNYVIENYFDNEPIQKEINTAFRVIADHMRSSVNAIADGVEPSNVGRGYIIRRLIRRSYRMGIRLGIKSQTFLHKLVQAIHDALIFDYDIDKVSKIIEEEEILFSKTIDSGLKILEKELERTNNQINFAFAWKLFETYGYPIELTQEILREKNIHLDISEFEKYREMHVERSRSKKGLAMKNVVNSLADIKSKIGEFIGYENLNSTSKILFLANQENEIDEVNGEAFLVLDKTPFYATSGGQKHDQGYLQQGDGKIKVYEVFKDKFGNHVHHVNGKINKAKSIDAFVDPNNRVNLERNHSSTHLLFKALREVFGSEIKQLGSNNNENRLTFDMPANKKPSAEKIAEVERLVRHYIDLDVTRTYSNTDVENARKMGVIITIEETEYMDPSNVRVVSFKNITSDLCGGTHISNTARIENFKITSVENKGTGIFRVTAVTTHKLVDKFNKSRLEKIKEEIARLKKNILEYESHFKFKKIEEDDLELLIDCLIKYSEELKESLKTVIKNNSKKVDDKINVKNYIKNDQLFIMNLDVDDSIITNQAAALRKQNKTAVVLLSSNKNANSNKFVITSEEKDVKQIWNELAKNLKIRGGGNERMMQGVILEKPNYEKIEELL</sequence>
<keyword evidence="5 14" id="KW-0479">Metal-binding</keyword>
<dbReference type="GO" id="GO:0006419">
    <property type="term" value="P:alanyl-tRNA aminoacylation"/>
    <property type="evidence" value="ECO:0007669"/>
    <property type="project" value="UniProtKB-UniRule"/>
</dbReference>
<feature type="domain" description="Alanyl-transfer RNA synthetases family profile" evidence="15">
    <location>
        <begin position="4"/>
        <end position="709"/>
    </location>
</feature>
<dbReference type="SUPFAM" id="SSF50447">
    <property type="entry name" value="Translation proteins"/>
    <property type="match status" value="1"/>
</dbReference>
<keyword evidence="10 14" id="KW-0648">Protein biosynthesis</keyword>
<proteinExistence type="inferred from homology"/>
<dbReference type="Pfam" id="PF07973">
    <property type="entry name" value="tRNA_SAD"/>
    <property type="match status" value="1"/>
</dbReference>
<keyword evidence="11 14" id="KW-0030">Aminoacyl-tRNA synthetase</keyword>
<dbReference type="InterPro" id="IPR009000">
    <property type="entry name" value="Transl_B-barrel_sf"/>
</dbReference>
<evidence type="ECO:0000313" key="17">
    <source>
        <dbReference type="Proteomes" id="UP000216943"/>
    </source>
</evidence>
<dbReference type="HAMAP" id="MF_00036_B">
    <property type="entry name" value="Ala_tRNA_synth_B"/>
    <property type="match status" value="1"/>
</dbReference>
<dbReference type="GO" id="GO:0005524">
    <property type="term" value="F:ATP binding"/>
    <property type="evidence" value="ECO:0007669"/>
    <property type="project" value="UniProtKB-UniRule"/>
</dbReference>
<evidence type="ECO:0000313" key="16">
    <source>
        <dbReference type="EMBL" id="PAK21094.1"/>
    </source>
</evidence>
<dbReference type="Gene3D" id="3.30.980.10">
    <property type="entry name" value="Threonyl-trna Synthetase, Chain A, domain 2"/>
    <property type="match status" value="1"/>
</dbReference>
<dbReference type="GO" id="GO:0008270">
    <property type="term" value="F:zinc ion binding"/>
    <property type="evidence" value="ECO:0007669"/>
    <property type="project" value="UniProtKB-UniRule"/>
</dbReference>
<dbReference type="InterPro" id="IPR018162">
    <property type="entry name" value="Ala-tRNA-ligase_IIc_anticod-bd"/>
</dbReference>
<dbReference type="FunFam" id="3.30.930.10:FF:000046">
    <property type="entry name" value="Alanine--tRNA ligase"/>
    <property type="match status" value="1"/>
</dbReference>
<dbReference type="SUPFAM" id="SSF55681">
    <property type="entry name" value="Class II aaRS and biotin synthetases"/>
    <property type="match status" value="1"/>
</dbReference>
<dbReference type="RefSeq" id="WP_095335031.1">
    <property type="nucleotide sequence ID" value="NZ_NQNY01000013.1"/>
</dbReference>
<dbReference type="Pfam" id="PF01411">
    <property type="entry name" value="tRNA-synt_2c"/>
    <property type="match status" value="1"/>
</dbReference>
<dbReference type="PROSITE" id="PS50860">
    <property type="entry name" value="AA_TRNA_LIGASE_II_ALA"/>
    <property type="match status" value="1"/>
</dbReference>
<organism evidence="16 17">
    <name type="scientific">Mycoplasmopsis agassizii</name>
    <dbReference type="NCBI Taxonomy" id="33922"/>
    <lineage>
        <taxon>Bacteria</taxon>
        <taxon>Bacillati</taxon>
        <taxon>Mycoplasmatota</taxon>
        <taxon>Mycoplasmoidales</taxon>
        <taxon>Metamycoplasmataceae</taxon>
        <taxon>Mycoplasmopsis</taxon>
    </lineage>
</organism>
<keyword evidence="4 14" id="KW-0436">Ligase</keyword>
<evidence type="ECO:0000256" key="14">
    <source>
        <dbReference type="HAMAP-Rule" id="MF_00036"/>
    </source>
</evidence>
<keyword evidence="2 14" id="KW-0963">Cytoplasm</keyword>
<comment type="similarity">
    <text evidence="1 14">Belongs to the class-II aminoacyl-tRNA synthetase family.</text>
</comment>
<feature type="binding site" evidence="14">
    <location>
        <position position="565"/>
    </location>
    <ligand>
        <name>Zn(2+)</name>
        <dbReference type="ChEBI" id="CHEBI:29105"/>
    </ligand>
</feature>
<feature type="binding site" evidence="14">
    <location>
        <position position="670"/>
    </location>
    <ligand>
        <name>Zn(2+)</name>
        <dbReference type="ChEBI" id="CHEBI:29105"/>
    </ligand>
</feature>
<dbReference type="InterPro" id="IPR018165">
    <property type="entry name" value="Ala-tRNA-synth_IIc_core"/>
</dbReference>
<dbReference type="InterPro" id="IPR018164">
    <property type="entry name" value="Ala-tRNA-synth_IIc_N"/>
</dbReference>
<keyword evidence="9 14" id="KW-0694">RNA-binding</keyword>
<comment type="domain">
    <text evidence="14">Consists of three domains; the N-terminal catalytic domain, the editing domain and the C-terminal C-Ala domain. The editing domain removes incorrectly charged amino acids, while the C-Ala domain, along with tRNA(Ala), serves as a bridge to cooperatively bring together the editing and aminoacylation centers thus stimulating deacylation of misacylated tRNAs.</text>
</comment>
<protein>
    <recommendedName>
        <fullName evidence="14">Alanine--tRNA ligase</fullName>
        <ecNumber evidence="14">6.1.1.7</ecNumber>
    </recommendedName>
    <alternativeName>
        <fullName evidence="14">Alanyl-tRNA synthetase</fullName>
        <shortName evidence="14">AlaRS</shortName>
    </alternativeName>
</protein>
<comment type="caution">
    <text evidence="16">The sequence shown here is derived from an EMBL/GenBank/DDBJ whole genome shotgun (WGS) entry which is preliminary data.</text>
</comment>
<feature type="binding site" evidence="14">
    <location>
        <position position="666"/>
    </location>
    <ligand>
        <name>Zn(2+)</name>
        <dbReference type="ChEBI" id="CHEBI:29105"/>
    </ligand>
</feature>
<evidence type="ECO:0000256" key="5">
    <source>
        <dbReference type="ARBA" id="ARBA00022723"/>
    </source>
</evidence>
<evidence type="ECO:0000259" key="15">
    <source>
        <dbReference type="PROSITE" id="PS50860"/>
    </source>
</evidence>
<dbReference type="InterPro" id="IPR012947">
    <property type="entry name" value="tRNA_SAD"/>
</dbReference>
<keyword evidence="7 14" id="KW-0862">Zinc</keyword>
<evidence type="ECO:0000256" key="6">
    <source>
        <dbReference type="ARBA" id="ARBA00022741"/>
    </source>
</evidence>
<dbReference type="Gene3D" id="3.30.930.10">
    <property type="entry name" value="Bira Bifunctional Protein, Domain 2"/>
    <property type="match status" value="1"/>
</dbReference>
<dbReference type="PANTHER" id="PTHR11777">
    <property type="entry name" value="ALANYL-TRNA SYNTHETASE"/>
    <property type="match status" value="1"/>
</dbReference>
<keyword evidence="6 14" id="KW-0547">Nucleotide-binding</keyword>
<gene>
    <name evidence="14" type="primary">alaS</name>
    <name evidence="16" type="ORF">CJJ23_03790</name>
</gene>
<evidence type="ECO:0000256" key="2">
    <source>
        <dbReference type="ARBA" id="ARBA00022490"/>
    </source>
</evidence>
<evidence type="ECO:0000256" key="11">
    <source>
        <dbReference type="ARBA" id="ARBA00023146"/>
    </source>
</evidence>
<accession>A0A269TI22</accession>
<comment type="subcellular location">
    <subcellularLocation>
        <location evidence="14">Cytoplasm</location>
    </subcellularLocation>
</comment>
<evidence type="ECO:0000256" key="8">
    <source>
        <dbReference type="ARBA" id="ARBA00022840"/>
    </source>
</evidence>
<dbReference type="SUPFAM" id="SSF101353">
    <property type="entry name" value="Putative anticodon-binding domain of alanyl-tRNA synthetase (AlaRS)"/>
    <property type="match status" value="1"/>
</dbReference>
<dbReference type="SUPFAM" id="SSF55186">
    <property type="entry name" value="ThrRS/AlaRS common domain"/>
    <property type="match status" value="1"/>
</dbReference>
<comment type="function">
    <text evidence="12 14">Catalyzes the attachment of alanine to tRNA(Ala) in a two-step reaction: alanine is first activated by ATP to form Ala-AMP and then transferred to the acceptor end of tRNA(Ala). Also edits incorrectly charged Ser-tRNA(Ala) and Gly-tRNA(Ala) via its editing domain.</text>
</comment>
<dbReference type="InterPro" id="IPR050058">
    <property type="entry name" value="Ala-tRNA_ligase"/>
</dbReference>
<evidence type="ECO:0000256" key="10">
    <source>
        <dbReference type="ARBA" id="ARBA00022917"/>
    </source>
</evidence>
<dbReference type="InterPro" id="IPR018163">
    <property type="entry name" value="Thr/Ala-tRNA-synth_IIc_edit"/>
</dbReference>
<keyword evidence="3 14" id="KW-0820">tRNA-binding</keyword>
<evidence type="ECO:0000256" key="7">
    <source>
        <dbReference type="ARBA" id="ARBA00022833"/>
    </source>
</evidence>
<dbReference type="CDD" id="cd00673">
    <property type="entry name" value="AlaRS_core"/>
    <property type="match status" value="1"/>
</dbReference>
<comment type="catalytic activity">
    <reaction evidence="13 14">
        <text>tRNA(Ala) + L-alanine + ATP = L-alanyl-tRNA(Ala) + AMP + diphosphate</text>
        <dbReference type="Rhea" id="RHEA:12540"/>
        <dbReference type="Rhea" id="RHEA-COMP:9657"/>
        <dbReference type="Rhea" id="RHEA-COMP:9923"/>
        <dbReference type="ChEBI" id="CHEBI:30616"/>
        <dbReference type="ChEBI" id="CHEBI:33019"/>
        <dbReference type="ChEBI" id="CHEBI:57972"/>
        <dbReference type="ChEBI" id="CHEBI:78442"/>
        <dbReference type="ChEBI" id="CHEBI:78497"/>
        <dbReference type="ChEBI" id="CHEBI:456215"/>
        <dbReference type="EC" id="6.1.1.7"/>
    </reaction>
</comment>